<name>A0AAV3XNT7_9CYAN</name>
<dbReference type="Pfam" id="PF03781">
    <property type="entry name" value="FGE-sulfatase"/>
    <property type="match status" value="1"/>
</dbReference>
<feature type="compositionally biased region" description="Polar residues" evidence="1">
    <location>
        <begin position="7"/>
        <end position="19"/>
    </location>
</feature>
<dbReference type="PANTHER" id="PTHR23150:SF19">
    <property type="entry name" value="FORMYLGLYCINE-GENERATING ENZYME"/>
    <property type="match status" value="1"/>
</dbReference>
<dbReference type="Gene3D" id="3.90.1580.10">
    <property type="entry name" value="paralog of FGE (formylglycine-generating enzyme)"/>
    <property type="match status" value="1"/>
</dbReference>
<proteinExistence type="predicted"/>
<evidence type="ECO:0000313" key="4">
    <source>
        <dbReference type="Proteomes" id="UP001050975"/>
    </source>
</evidence>
<gene>
    <name evidence="3" type="ORF">MiSe_92050</name>
</gene>
<evidence type="ECO:0000259" key="2">
    <source>
        <dbReference type="Pfam" id="PF03781"/>
    </source>
</evidence>
<dbReference type="Proteomes" id="UP001050975">
    <property type="component" value="Unassembled WGS sequence"/>
</dbReference>
<dbReference type="SUPFAM" id="SSF56436">
    <property type="entry name" value="C-type lectin-like"/>
    <property type="match status" value="1"/>
</dbReference>
<dbReference type="InterPro" id="IPR005532">
    <property type="entry name" value="SUMF_dom"/>
</dbReference>
<protein>
    <recommendedName>
        <fullName evidence="2">Sulfatase-modifying factor enzyme-like domain-containing protein</fullName>
    </recommendedName>
</protein>
<accession>A0AAV3XNT7</accession>
<reference evidence="3" key="1">
    <citation type="submission" date="2019-10" db="EMBL/GenBank/DDBJ databases">
        <title>Draft genome sequece of Microseira wollei NIES-4236.</title>
        <authorList>
            <person name="Yamaguchi H."/>
            <person name="Suzuki S."/>
            <person name="Kawachi M."/>
        </authorList>
    </citation>
    <scope>NUCLEOTIDE SEQUENCE</scope>
    <source>
        <strain evidence="3">NIES-4236</strain>
    </source>
</reference>
<dbReference type="GO" id="GO:0120147">
    <property type="term" value="F:formylglycine-generating oxidase activity"/>
    <property type="evidence" value="ECO:0007669"/>
    <property type="project" value="TreeGrafter"/>
</dbReference>
<sequence length="174" mass="19281">MVFVPNGTFQMGSPNTEQGRGNDEGPQRRVTVASFCMGKYAVTQAQWEAVAALPQINLSLNPNPSGFKGANRPVENVSWNSAMEFCARLAKKTGRAYRLPSEAEWEYACRAGNTTPFYFGETITTDLVNYNGNSTYGNAPKGIYRKQTTDVGSFLPNPFGLYDMHGNVWEVRFV</sequence>
<keyword evidence="4" id="KW-1185">Reference proteome</keyword>
<evidence type="ECO:0000313" key="3">
    <source>
        <dbReference type="EMBL" id="GET44378.1"/>
    </source>
</evidence>
<evidence type="ECO:0000256" key="1">
    <source>
        <dbReference type="SAM" id="MobiDB-lite"/>
    </source>
</evidence>
<dbReference type="AlphaFoldDB" id="A0AAV3XNT7"/>
<organism evidence="3 4">
    <name type="scientific">Microseira wollei NIES-4236</name>
    <dbReference type="NCBI Taxonomy" id="2530354"/>
    <lineage>
        <taxon>Bacteria</taxon>
        <taxon>Bacillati</taxon>
        <taxon>Cyanobacteriota</taxon>
        <taxon>Cyanophyceae</taxon>
        <taxon>Oscillatoriophycideae</taxon>
        <taxon>Aerosakkonematales</taxon>
        <taxon>Aerosakkonemataceae</taxon>
        <taxon>Microseira</taxon>
    </lineage>
</organism>
<dbReference type="RefSeq" id="WP_373873040.1">
    <property type="nucleotide sequence ID" value="NZ_BLAY01000341.1"/>
</dbReference>
<feature type="region of interest" description="Disordered" evidence="1">
    <location>
        <begin position="1"/>
        <end position="26"/>
    </location>
</feature>
<feature type="domain" description="Sulfatase-modifying factor enzyme-like" evidence="2">
    <location>
        <begin position="1"/>
        <end position="170"/>
    </location>
</feature>
<comment type="caution">
    <text evidence="3">The sequence shown here is derived from an EMBL/GenBank/DDBJ whole genome shotgun (WGS) entry which is preliminary data.</text>
</comment>
<dbReference type="InterPro" id="IPR042095">
    <property type="entry name" value="SUMF_sf"/>
</dbReference>
<dbReference type="InterPro" id="IPR051043">
    <property type="entry name" value="Sulfatase_Mod_Factor_Kinase"/>
</dbReference>
<dbReference type="PANTHER" id="PTHR23150">
    <property type="entry name" value="SULFATASE MODIFYING FACTOR 1, 2"/>
    <property type="match status" value="1"/>
</dbReference>
<dbReference type="EMBL" id="BLAY01000341">
    <property type="protein sequence ID" value="GET44378.1"/>
    <property type="molecule type" value="Genomic_DNA"/>
</dbReference>
<dbReference type="InterPro" id="IPR016187">
    <property type="entry name" value="CTDL_fold"/>
</dbReference>